<comment type="caution">
    <text evidence="2">The sequence shown here is derived from an EMBL/GenBank/DDBJ whole genome shotgun (WGS) entry which is preliminary data.</text>
</comment>
<evidence type="ECO:0000313" key="3">
    <source>
        <dbReference type="Proteomes" id="UP000324222"/>
    </source>
</evidence>
<evidence type="ECO:0000313" key="2">
    <source>
        <dbReference type="EMBL" id="MPC64607.1"/>
    </source>
</evidence>
<keyword evidence="3" id="KW-1185">Reference proteome</keyword>
<protein>
    <submittedName>
        <fullName evidence="2">Uncharacterized protein</fullName>
    </submittedName>
</protein>
<evidence type="ECO:0000256" key="1">
    <source>
        <dbReference type="SAM" id="MobiDB-lite"/>
    </source>
</evidence>
<reference evidence="2 3" key="1">
    <citation type="submission" date="2019-05" db="EMBL/GenBank/DDBJ databases">
        <title>Another draft genome of Portunus trituberculatus and its Hox gene families provides insights of decapod evolution.</title>
        <authorList>
            <person name="Jeong J.-H."/>
            <person name="Song I."/>
            <person name="Kim S."/>
            <person name="Choi T."/>
            <person name="Kim D."/>
            <person name="Ryu S."/>
            <person name="Kim W."/>
        </authorList>
    </citation>
    <scope>NUCLEOTIDE SEQUENCE [LARGE SCALE GENOMIC DNA]</scope>
    <source>
        <tissue evidence="2">Muscle</tissue>
    </source>
</reference>
<feature type="region of interest" description="Disordered" evidence="1">
    <location>
        <begin position="1"/>
        <end position="23"/>
    </location>
</feature>
<gene>
    <name evidence="2" type="ORF">E2C01_058724</name>
</gene>
<accession>A0A5B7H5I6</accession>
<name>A0A5B7H5I6_PORTR</name>
<sequence length="85" mass="9214">MPLFGTKKEASKKCPKKEKEEGKMPSVEDKYVLKDLLGTICSREFILGLSRLDCSAARGSLAGDEAKPIIAEVKALVRGYGQAGR</sequence>
<organism evidence="2 3">
    <name type="scientific">Portunus trituberculatus</name>
    <name type="common">Swimming crab</name>
    <name type="synonym">Neptunus trituberculatus</name>
    <dbReference type="NCBI Taxonomy" id="210409"/>
    <lineage>
        <taxon>Eukaryota</taxon>
        <taxon>Metazoa</taxon>
        <taxon>Ecdysozoa</taxon>
        <taxon>Arthropoda</taxon>
        <taxon>Crustacea</taxon>
        <taxon>Multicrustacea</taxon>
        <taxon>Malacostraca</taxon>
        <taxon>Eumalacostraca</taxon>
        <taxon>Eucarida</taxon>
        <taxon>Decapoda</taxon>
        <taxon>Pleocyemata</taxon>
        <taxon>Brachyura</taxon>
        <taxon>Eubrachyura</taxon>
        <taxon>Portunoidea</taxon>
        <taxon>Portunidae</taxon>
        <taxon>Portuninae</taxon>
        <taxon>Portunus</taxon>
    </lineage>
</organism>
<proteinExistence type="predicted"/>
<dbReference type="Proteomes" id="UP000324222">
    <property type="component" value="Unassembled WGS sequence"/>
</dbReference>
<dbReference type="EMBL" id="VSRR010022309">
    <property type="protein sequence ID" value="MPC64607.1"/>
    <property type="molecule type" value="Genomic_DNA"/>
</dbReference>
<dbReference type="AlphaFoldDB" id="A0A5B7H5I6"/>